<dbReference type="EMBL" id="LR796830">
    <property type="protein sequence ID" value="CAB4168577.1"/>
    <property type="molecule type" value="Genomic_DNA"/>
</dbReference>
<accession>A0A6J5RM35</accession>
<dbReference type="InterPro" id="IPR005021">
    <property type="entry name" value="Terminase_largesu-like"/>
</dbReference>
<name>A0A6J5RM35_9CAUD</name>
<reference evidence="2" key="1">
    <citation type="submission" date="2020-05" db="EMBL/GenBank/DDBJ databases">
        <authorList>
            <person name="Chiriac C."/>
            <person name="Salcher M."/>
            <person name="Ghai R."/>
            <person name="Kavagutti S V."/>
        </authorList>
    </citation>
    <scope>NUCLEOTIDE SEQUENCE</scope>
</reference>
<protein>
    <recommendedName>
        <fullName evidence="3">COG4626 Phage terminase-like protein, large subunit</fullName>
    </recommendedName>
</protein>
<dbReference type="InterPro" id="IPR027417">
    <property type="entry name" value="P-loop_NTPase"/>
</dbReference>
<dbReference type="PANTHER" id="PTHR41287">
    <property type="match status" value="1"/>
</dbReference>
<organism evidence="2">
    <name type="scientific">uncultured Caudovirales phage</name>
    <dbReference type="NCBI Taxonomy" id="2100421"/>
    <lineage>
        <taxon>Viruses</taxon>
        <taxon>Duplodnaviria</taxon>
        <taxon>Heunggongvirae</taxon>
        <taxon>Uroviricota</taxon>
        <taxon>Caudoviricetes</taxon>
        <taxon>Peduoviridae</taxon>
        <taxon>Maltschvirus</taxon>
        <taxon>Maltschvirus maltsch</taxon>
    </lineage>
</organism>
<dbReference type="Gene3D" id="3.40.50.300">
    <property type="entry name" value="P-loop containing nucleotide triphosphate hydrolases"/>
    <property type="match status" value="1"/>
</dbReference>
<dbReference type="PANTHER" id="PTHR41287:SF1">
    <property type="entry name" value="PROTEIN YMFN"/>
    <property type="match status" value="1"/>
</dbReference>
<evidence type="ECO:0008006" key="3">
    <source>
        <dbReference type="Google" id="ProtNLM"/>
    </source>
</evidence>
<proteinExistence type="predicted"/>
<evidence type="ECO:0000313" key="2">
    <source>
        <dbReference type="EMBL" id="CAB4195366.1"/>
    </source>
</evidence>
<dbReference type="EMBL" id="LR797235">
    <property type="protein sequence ID" value="CAB4195366.1"/>
    <property type="molecule type" value="Genomic_DNA"/>
</dbReference>
<evidence type="ECO:0000313" key="1">
    <source>
        <dbReference type="EMBL" id="CAB4168577.1"/>
    </source>
</evidence>
<gene>
    <name evidence="2" type="ORF">UFOVP1291_10</name>
    <name evidence="1" type="ORF">UFOVP892_16</name>
</gene>
<sequence>MTLSVVDDPGDFGDQLLDGASLIGFTEPRLSTPLLGGLSRVDEVIKLAHGIGSPLLPWQVWLLRDALSVDDKNRFRKNMVATIVARQNGKTFLATIRILAGLFCFEEDHIIAMSQNRELTINTFQKVRAIIERTPWMNAQVKKIREANGQERIELNRGAVYRIVAATDKGPRGWDAVDLFYADETRELTPAAWDAAAYTLQTRPYAQFWTTSNAGDASSEVLNALRDNALSNPDPSFGWYEWSAAPDLKLADRKAWQQANPSLGRLIHEKTLAAHVATDKPDTVRTEMLCQWVSNLENPFPSGAWEENFQADLELVPGAPTFLAMDISITRRFACLVGAQIMEDGRIGVGVIETWESEHSVDDLKIAASIAEWAKRYKVQAIAHDRFAANTVAGRLNAGGIRTVDLVPVFSQACDDLLFSMTHHRLAHSGQPLLDAHVNGCAAKPTRDGGWRVVRRGSSGDISAAVALAMVVHQASQPQSSPVIISA</sequence>